<evidence type="ECO:0000313" key="2">
    <source>
        <dbReference type="Proteomes" id="UP001221413"/>
    </source>
</evidence>
<proteinExistence type="predicted"/>
<protein>
    <submittedName>
        <fullName evidence="1">Uncharacterized protein</fullName>
    </submittedName>
</protein>
<dbReference type="Proteomes" id="UP001221413">
    <property type="component" value="Unassembled WGS sequence"/>
</dbReference>
<sequence length="181" mass="20707">MSYPTEPCFVHECNGWDEALLKHPAFKFMRNFESSFAKGTMYSATEPFGTWHTADFTYTDEVGKTTTGVEAFEKAREMYKTLLVEFYHNPRFAMVKETSDGYDCFGQADLYGNYKVSGDKNVTDPEGRSAGVWRMMYRKDANHPDGLRMSLMKIYVNALPLVAGAVNREMLSQDIMFLNAY</sequence>
<organism evidence="1 2">
    <name type="scientific">Drechslerella dactyloides</name>
    <name type="common">Nematode-trapping fungus</name>
    <name type="synonym">Arthrobotrys dactyloides</name>
    <dbReference type="NCBI Taxonomy" id="74499"/>
    <lineage>
        <taxon>Eukaryota</taxon>
        <taxon>Fungi</taxon>
        <taxon>Dikarya</taxon>
        <taxon>Ascomycota</taxon>
        <taxon>Pezizomycotina</taxon>
        <taxon>Orbiliomycetes</taxon>
        <taxon>Orbiliales</taxon>
        <taxon>Orbiliaceae</taxon>
        <taxon>Drechslerella</taxon>
    </lineage>
</organism>
<gene>
    <name evidence="1" type="ORF">Dda_6951</name>
</gene>
<reference evidence="1" key="1">
    <citation type="submission" date="2023-01" db="EMBL/GenBank/DDBJ databases">
        <title>The chitinases involved in constricting ring structure development in the nematode-trapping fungus Drechslerella dactyloides.</title>
        <authorList>
            <person name="Wang R."/>
            <person name="Zhang L."/>
            <person name="Tang P."/>
            <person name="Li S."/>
            <person name="Liang L."/>
        </authorList>
    </citation>
    <scope>NUCLEOTIDE SEQUENCE</scope>
    <source>
        <strain evidence="1">YMF1.00031</strain>
    </source>
</reference>
<evidence type="ECO:0000313" key="1">
    <source>
        <dbReference type="EMBL" id="KAJ6258039.1"/>
    </source>
</evidence>
<accession>A0AAD6NH39</accession>
<keyword evidence="2" id="KW-1185">Reference proteome</keyword>
<dbReference type="AlphaFoldDB" id="A0AAD6NH39"/>
<dbReference type="EMBL" id="JAQGDS010000009">
    <property type="protein sequence ID" value="KAJ6258039.1"/>
    <property type="molecule type" value="Genomic_DNA"/>
</dbReference>
<name>A0AAD6NH39_DREDA</name>
<comment type="caution">
    <text evidence="1">The sequence shown here is derived from an EMBL/GenBank/DDBJ whole genome shotgun (WGS) entry which is preliminary data.</text>
</comment>